<dbReference type="Gene3D" id="3.40.50.1580">
    <property type="entry name" value="Nucleoside phosphorylase domain"/>
    <property type="match status" value="1"/>
</dbReference>
<feature type="binding site" evidence="5">
    <location>
        <position position="234"/>
    </location>
    <ligand>
        <name>dimethylallyl diphosphate</name>
        <dbReference type="ChEBI" id="CHEBI:57623"/>
    </ligand>
</feature>
<evidence type="ECO:0000256" key="1">
    <source>
        <dbReference type="ARBA" id="ARBA00022485"/>
    </source>
</evidence>
<dbReference type="STRING" id="633440.SAMN05421869_101596"/>
<keyword evidence="3 5" id="KW-0408">Iron</keyword>
<comment type="pathway">
    <text evidence="5">Isoprenoid biosynthesis; isopentenyl diphosphate biosynthesis via DXP pathway; isopentenyl diphosphate from 1-deoxy-D-xylulose 5-phosphate: step 6/6.</text>
</comment>
<proteinExistence type="inferred from homology"/>
<evidence type="ECO:0000256" key="3">
    <source>
        <dbReference type="ARBA" id="ARBA00023004"/>
    </source>
</evidence>
<keyword evidence="5" id="KW-0414">Isoprene biosynthesis</keyword>
<feature type="domain" description="Nucleoside phosphorylase" evidence="6">
    <location>
        <begin position="30"/>
        <end position="158"/>
    </location>
</feature>
<feature type="binding site" evidence="5">
    <location>
        <position position="317"/>
    </location>
    <ligand>
        <name>isopentenyl diphosphate</name>
        <dbReference type="ChEBI" id="CHEBI:128769"/>
    </ligand>
</feature>
<evidence type="ECO:0000256" key="2">
    <source>
        <dbReference type="ARBA" id="ARBA00022723"/>
    </source>
</evidence>
<dbReference type="AlphaFoldDB" id="A0A1G8A227"/>
<reference evidence="7 8" key="1">
    <citation type="submission" date="2016-10" db="EMBL/GenBank/DDBJ databases">
        <authorList>
            <person name="de Groot N.N."/>
        </authorList>
    </citation>
    <scope>NUCLEOTIDE SEQUENCE [LARGE SCALE GENOMIC DNA]</scope>
    <source>
        <strain evidence="7 8">CGMCC 4.6533</strain>
    </source>
</reference>
<organism evidence="7 8">
    <name type="scientific">Nonomuraea jiangxiensis</name>
    <dbReference type="NCBI Taxonomy" id="633440"/>
    <lineage>
        <taxon>Bacteria</taxon>
        <taxon>Bacillati</taxon>
        <taxon>Actinomycetota</taxon>
        <taxon>Actinomycetes</taxon>
        <taxon>Streptosporangiales</taxon>
        <taxon>Streptosporangiaceae</taxon>
        <taxon>Nonomuraea</taxon>
    </lineage>
</organism>
<dbReference type="UniPathway" id="UPA00056">
    <property type="reaction ID" value="UER00097"/>
</dbReference>
<feature type="binding site" evidence="5">
    <location>
        <position position="234"/>
    </location>
    <ligand>
        <name>(2E)-4-hydroxy-3-methylbut-2-enyl diphosphate</name>
        <dbReference type="ChEBI" id="CHEBI:128753"/>
    </ligand>
</feature>
<comment type="catalytic activity">
    <reaction evidence="5">
        <text>isopentenyl diphosphate + 2 oxidized [2Fe-2S]-[ferredoxin] + H2O = (2E)-4-hydroxy-3-methylbut-2-enyl diphosphate + 2 reduced [2Fe-2S]-[ferredoxin] + 2 H(+)</text>
        <dbReference type="Rhea" id="RHEA:24488"/>
        <dbReference type="Rhea" id="RHEA-COMP:10000"/>
        <dbReference type="Rhea" id="RHEA-COMP:10001"/>
        <dbReference type="ChEBI" id="CHEBI:15377"/>
        <dbReference type="ChEBI" id="CHEBI:15378"/>
        <dbReference type="ChEBI" id="CHEBI:33737"/>
        <dbReference type="ChEBI" id="CHEBI:33738"/>
        <dbReference type="ChEBI" id="CHEBI:128753"/>
        <dbReference type="ChEBI" id="CHEBI:128769"/>
        <dbReference type="EC" id="1.17.7.4"/>
    </reaction>
</comment>
<protein>
    <recommendedName>
        <fullName evidence="5">4-hydroxy-3-methylbut-2-enyl diphosphate reductase</fullName>
        <shortName evidence="5">HMBPP reductase</shortName>
        <ecNumber evidence="5">1.17.7.4</ecNumber>
    </recommendedName>
</protein>
<feature type="binding site" evidence="5">
    <location>
        <position position="456"/>
    </location>
    <ligand>
        <name>isopentenyl diphosphate</name>
        <dbReference type="ChEBI" id="CHEBI:128769"/>
    </ligand>
</feature>
<feature type="binding site" evidence="5">
    <location>
        <position position="205"/>
    </location>
    <ligand>
        <name>[4Fe-4S] cluster</name>
        <dbReference type="ChEBI" id="CHEBI:49883"/>
    </ligand>
</feature>
<feature type="binding site" evidence="5">
    <location>
        <position position="317"/>
    </location>
    <ligand>
        <name>(2E)-4-hydroxy-3-methylbut-2-enyl diphosphate</name>
        <dbReference type="ChEBI" id="CHEBI:128753"/>
    </ligand>
</feature>
<dbReference type="EC" id="1.17.7.4" evidence="5"/>
<name>A0A1G8A227_9ACTN</name>
<gene>
    <name evidence="5" type="primary">ispH</name>
    <name evidence="7" type="ORF">SAMN05421869_101596</name>
</gene>
<dbReference type="GO" id="GO:0050992">
    <property type="term" value="P:dimethylallyl diphosphate biosynthetic process"/>
    <property type="evidence" value="ECO:0007669"/>
    <property type="project" value="UniProtKB-UniRule"/>
</dbReference>
<dbReference type="NCBIfam" id="TIGR00216">
    <property type="entry name" value="ispH_lytB"/>
    <property type="match status" value="1"/>
</dbReference>
<dbReference type="Gene3D" id="3.40.50.11270">
    <property type="match status" value="1"/>
</dbReference>
<dbReference type="RefSeq" id="WP_245764783.1">
    <property type="nucleotide sequence ID" value="NZ_FNDJ01000001.1"/>
</dbReference>
<sequence>MTGLLICAALGIEARAVSRGLPAGLSGTRVVVTGVGPRRAARAAVGLGGQEAVAVVGFGGAVDRSLRPGDVLVASEVRFAGRVHPCPSAPLLAGELARAGLPVRIGPLVTADHLVGGAERHRLAATGAYAVDMETGPLARATVGRPLAAVRVIVDTPAAPLLSPGTLARGVAARRTLGAVGPVLARWAAATGPRIVLLAEPRSFCAGVERAIEIVEVALERYGPPVYVRKQIVHNLHVVADLSRRGAVFVDELDEVPAGAVTVFSAHGVSPEVRDAADRRGLRVIDATCPLVSKVHAEARRFAAEGRLVALIGHAGHEEAEGTLGETGGAGVLVQTVDDVAALPGDRPVAYLMQTTLAEDEAAEIAAAIRGRFPDARGPKRNDICYATTNRQASVRAIAAESDVVLIVGSANSSNSLRLVEVARHHTPAHLVDDQGGIALDWLAGARTVGLSAGASAPPSLVDDIVSALRGLGPVAVEERVIARETVQFSLPKEALS</sequence>
<feature type="binding site" evidence="5">
    <location>
        <position position="414"/>
    </location>
    <ligand>
        <name>isopentenyl diphosphate</name>
        <dbReference type="ChEBI" id="CHEBI:128769"/>
    </ligand>
</feature>
<dbReference type="Gene3D" id="3.40.1010.20">
    <property type="entry name" value="4-hydroxy-3-methylbut-2-enyl diphosphate reductase, catalytic domain"/>
    <property type="match status" value="2"/>
</dbReference>
<dbReference type="EMBL" id="FNDJ01000001">
    <property type="protein sequence ID" value="SDH14946.1"/>
    <property type="molecule type" value="Genomic_DNA"/>
</dbReference>
<feature type="binding site" evidence="5">
    <location>
        <position position="415"/>
    </location>
    <ligand>
        <name>isopentenyl diphosphate</name>
        <dbReference type="ChEBI" id="CHEBI:128769"/>
    </ligand>
</feature>
<dbReference type="GO" id="GO:0051745">
    <property type="term" value="F:4-hydroxy-3-methylbut-2-enyl diphosphate reductase activity"/>
    <property type="evidence" value="ECO:0007669"/>
    <property type="project" value="UniProtKB-UniRule"/>
</dbReference>
<dbReference type="InterPro" id="IPR000845">
    <property type="entry name" value="Nucleoside_phosphorylase_d"/>
</dbReference>
<feature type="binding site" evidence="5">
    <location>
        <position position="456"/>
    </location>
    <ligand>
        <name>(2E)-4-hydroxy-3-methylbut-2-enyl diphosphate</name>
        <dbReference type="ChEBI" id="CHEBI:128753"/>
    </ligand>
</feature>
<keyword evidence="2 5" id="KW-0479">Metal-binding</keyword>
<feature type="active site" description="Proton donor" evidence="5">
    <location>
        <position position="319"/>
    </location>
</feature>
<feature type="binding site" evidence="5">
    <location>
        <position position="317"/>
    </location>
    <ligand>
        <name>dimethylallyl diphosphate</name>
        <dbReference type="ChEBI" id="CHEBI:57623"/>
    </ligand>
</feature>
<comment type="cofactor">
    <cofactor evidence="5">
        <name>[4Fe-4S] cluster</name>
        <dbReference type="ChEBI" id="CHEBI:49883"/>
    </cofactor>
    <text evidence="5">Binds 1 [4Fe-4S] cluster per subunit.</text>
</comment>
<feature type="binding site" evidence="5">
    <location>
        <position position="413"/>
    </location>
    <ligand>
        <name>(2E)-4-hydroxy-3-methylbut-2-enyl diphosphate</name>
        <dbReference type="ChEBI" id="CHEBI:128753"/>
    </ligand>
</feature>
<evidence type="ECO:0000259" key="6">
    <source>
        <dbReference type="Pfam" id="PF01048"/>
    </source>
</evidence>
<feature type="binding site" evidence="5">
    <location>
        <position position="413"/>
    </location>
    <ligand>
        <name>dimethylallyl diphosphate</name>
        <dbReference type="ChEBI" id="CHEBI:57623"/>
    </ligand>
</feature>
<dbReference type="InterPro" id="IPR003451">
    <property type="entry name" value="LytB/IspH"/>
</dbReference>
<dbReference type="PANTHER" id="PTHR30426:SF0">
    <property type="entry name" value="4-HYDROXY-3-METHYLBUT-2-ENYL DIPHOSPHATE REDUCTASE"/>
    <property type="match status" value="1"/>
</dbReference>
<accession>A0A1G8A227</accession>
<feature type="binding site" evidence="5">
    <location>
        <position position="415"/>
    </location>
    <ligand>
        <name>(2E)-4-hydroxy-3-methylbut-2-enyl diphosphate</name>
        <dbReference type="ChEBI" id="CHEBI:128753"/>
    </ligand>
</feature>
<feature type="binding site" evidence="5">
    <location>
        <position position="414"/>
    </location>
    <ligand>
        <name>(2E)-4-hydroxy-3-methylbut-2-enyl diphosphate</name>
        <dbReference type="ChEBI" id="CHEBI:128753"/>
    </ligand>
</feature>
<dbReference type="InterPro" id="IPR035994">
    <property type="entry name" value="Nucleoside_phosphorylase_sf"/>
</dbReference>
<evidence type="ECO:0000256" key="5">
    <source>
        <dbReference type="HAMAP-Rule" id="MF_00191"/>
    </source>
</evidence>
<keyword evidence="8" id="KW-1185">Reference proteome</keyword>
<feature type="binding site" evidence="5">
    <location>
        <position position="267"/>
    </location>
    <ligand>
        <name>dimethylallyl diphosphate</name>
        <dbReference type="ChEBI" id="CHEBI:57623"/>
    </ligand>
</feature>
<feature type="binding site" evidence="5">
    <location>
        <position position="267"/>
    </location>
    <ligand>
        <name>isopentenyl diphosphate</name>
        <dbReference type="ChEBI" id="CHEBI:128769"/>
    </ligand>
</feature>
<evidence type="ECO:0000313" key="7">
    <source>
        <dbReference type="EMBL" id="SDH14946.1"/>
    </source>
</evidence>
<dbReference type="Pfam" id="PF02401">
    <property type="entry name" value="LYTB"/>
    <property type="match status" value="1"/>
</dbReference>
<keyword evidence="4 5" id="KW-0411">Iron-sulfur</keyword>
<dbReference type="UniPathway" id="UPA00059">
    <property type="reaction ID" value="UER00105"/>
</dbReference>
<comment type="catalytic activity">
    <reaction evidence="5">
        <text>dimethylallyl diphosphate + 2 oxidized [2Fe-2S]-[ferredoxin] + H2O = (2E)-4-hydroxy-3-methylbut-2-enyl diphosphate + 2 reduced [2Fe-2S]-[ferredoxin] + 2 H(+)</text>
        <dbReference type="Rhea" id="RHEA:24825"/>
        <dbReference type="Rhea" id="RHEA-COMP:10000"/>
        <dbReference type="Rhea" id="RHEA-COMP:10001"/>
        <dbReference type="ChEBI" id="CHEBI:15377"/>
        <dbReference type="ChEBI" id="CHEBI:15378"/>
        <dbReference type="ChEBI" id="CHEBI:33737"/>
        <dbReference type="ChEBI" id="CHEBI:33738"/>
        <dbReference type="ChEBI" id="CHEBI:57623"/>
        <dbReference type="ChEBI" id="CHEBI:128753"/>
        <dbReference type="EC" id="1.17.7.4"/>
    </reaction>
</comment>
<feature type="binding site" evidence="5">
    <location>
        <position position="415"/>
    </location>
    <ligand>
        <name>dimethylallyl diphosphate</name>
        <dbReference type="ChEBI" id="CHEBI:57623"/>
    </ligand>
</feature>
<feature type="binding site" evidence="5">
    <location>
        <position position="385"/>
    </location>
    <ligand>
        <name>[4Fe-4S] cluster</name>
        <dbReference type="ChEBI" id="CHEBI:49883"/>
    </ligand>
</feature>
<dbReference type="Pfam" id="PF01048">
    <property type="entry name" value="PNP_UDP_1"/>
    <property type="match status" value="1"/>
</dbReference>
<feature type="binding site" evidence="5">
    <location>
        <position position="456"/>
    </location>
    <ligand>
        <name>dimethylallyl diphosphate</name>
        <dbReference type="ChEBI" id="CHEBI:57623"/>
    </ligand>
</feature>
<dbReference type="GO" id="GO:0046872">
    <property type="term" value="F:metal ion binding"/>
    <property type="evidence" value="ECO:0007669"/>
    <property type="project" value="UniProtKB-KW"/>
</dbReference>
<feature type="binding site" evidence="5">
    <location>
        <position position="355"/>
    </location>
    <ligand>
        <name>(2E)-4-hydroxy-3-methylbut-2-enyl diphosphate</name>
        <dbReference type="ChEBI" id="CHEBI:128753"/>
    </ligand>
</feature>
<dbReference type="GO" id="GO:0016114">
    <property type="term" value="P:terpenoid biosynthetic process"/>
    <property type="evidence" value="ECO:0007669"/>
    <property type="project" value="UniProtKB-UniRule"/>
</dbReference>
<dbReference type="CDD" id="cd13944">
    <property type="entry name" value="lytB_ispH"/>
    <property type="match status" value="1"/>
</dbReference>
<keyword evidence="5" id="KW-0560">Oxidoreductase</keyword>
<dbReference type="GO" id="GO:0051539">
    <property type="term" value="F:4 iron, 4 sulfur cluster binding"/>
    <property type="evidence" value="ECO:0007669"/>
    <property type="project" value="UniProtKB-UniRule"/>
</dbReference>
<evidence type="ECO:0000256" key="4">
    <source>
        <dbReference type="ARBA" id="ARBA00023014"/>
    </source>
</evidence>
<dbReference type="SUPFAM" id="SSF53167">
    <property type="entry name" value="Purine and uridine phosphorylases"/>
    <property type="match status" value="1"/>
</dbReference>
<evidence type="ECO:0000313" key="8">
    <source>
        <dbReference type="Proteomes" id="UP000199202"/>
    </source>
</evidence>
<comment type="pathway">
    <text evidence="5">Isoprenoid biosynthesis; dimethylallyl diphosphate biosynthesis; dimethylallyl diphosphate from (2E)-4-hydroxy-3-methylbutenyl diphosphate: step 1/1.</text>
</comment>
<dbReference type="GO" id="GO:0019288">
    <property type="term" value="P:isopentenyl diphosphate biosynthetic process, methylerythritol 4-phosphate pathway"/>
    <property type="evidence" value="ECO:0007669"/>
    <property type="project" value="UniProtKB-UniRule"/>
</dbReference>
<feature type="binding site" evidence="5">
    <location>
        <position position="414"/>
    </location>
    <ligand>
        <name>dimethylallyl diphosphate</name>
        <dbReference type="ChEBI" id="CHEBI:57623"/>
    </ligand>
</feature>
<feature type="binding site" evidence="5">
    <location>
        <position position="267"/>
    </location>
    <ligand>
        <name>(2E)-4-hydroxy-3-methylbut-2-enyl diphosphate</name>
        <dbReference type="ChEBI" id="CHEBI:128753"/>
    </ligand>
</feature>
<dbReference type="PANTHER" id="PTHR30426">
    <property type="entry name" value="4-HYDROXY-3-METHYLBUT-2-ENYL DIPHOSPHATE REDUCTASE"/>
    <property type="match status" value="1"/>
</dbReference>
<dbReference type="HAMAP" id="MF_00191">
    <property type="entry name" value="IspH"/>
    <property type="match status" value="1"/>
</dbReference>
<dbReference type="GO" id="GO:0009116">
    <property type="term" value="P:nucleoside metabolic process"/>
    <property type="evidence" value="ECO:0007669"/>
    <property type="project" value="InterPro"/>
</dbReference>
<keyword evidence="1 5" id="KW-0004">4Fe-4S</keyword>
<feature type="binding site" evidence="5">
    <location>
        <position position="289"/>
    </location>
    <ligand>
        <name>[4Fe-4S] cluster</name>
        <dbReference type="ChEBI" id="CHEBI:49883"/>
    </ligand>
</feature>
<dbReference type="Proteomes" id="UP000199202">
    <property type="component" value="Unassembled WGS sequence"/>
</dbReference>
<comment type="similarity">
    <text evidence="5">Belongs to the IspH family.</text>
</comment>
<feature type="binding site" evidence="5">
    <location>
        <position position="413"/>
    </location>
    <ligand>
        <name>isopentenyl diphosphate</name>
        <dbReference type="ChEBI" id="CHEBI:128769"/>
    </ligand>
</feature>
<comment type="function">
    <text evidence="5">Catalyzes the conversion of 1-hydroxy-2-methyl-2-(E)-butenyl 4-diphosphate (HMBPP) into a mixture of isopentenyl diphosphate (IPP) and dimethylallyl diphosphate (DMAPP). Acts in the terminal step of the DOXP/MEP pathway for isoprenoid precursor biosynthesis.</text>
</comment>
<feature type="binding site" evidence="5">
    <location>
        <position position="234"/>
    </location>
    <ligand>
        <name>isopentenyl diphosphate</name>
        <dbReference type="ChEBI" id="CHEBI:128769"/>
    </ligand>
</feature>